<dbReference type="HOGENOM" id="CLU_078338_0_0_1"/>
<evidence type="ECO:0000313" key="1">
    <source>
        <dbReference type="EMBL" id="EGT43992.1"/>
    </source>
</evidence>
<protein>
    <submittedName>
        <fullName evidence="1">Uncharacterized protein</fullName>
    </submittedName>
</protein>
<name>G0P3I1_CAEBE</name>
<dbReference type="InParanoid" id="G0P3I1"/>
<keyword evidence="2" id="KW-1185">Reference proteome</keyword>
<dbReference type="AlphaFoldDB" id="G0P3I1"/>
<dbReference type="OrthoDB" id="5865419at2759"/>
<proteinExistence type="predicted"/>
<gene>
    <name evidence="1" type="ORF">CAEBREN_12662</name>
</gene>
<accession>G0P3I1</accession>
<dbReference type="eggNOG" id="ENOG502T0S0">
    <property type="taxonomic scope" value="Eukaryota"/>
</dbReference>
<dbReference type="EMBL" id="GL380044">
    <property type="protein sequence ID" value="EGT43992.1"/>
    <property type="molecule type" value="Genomic_DNA"/>
</dbReference>
<dbReference type="FunCoup" id="G0P3I1">
    <property type="interactions" value="380"/>
</dbReference>
<organism evidence="2">
    <name type="scientific">Caenorhabditis brenneri</name>
    <name type="common">Nematode worm</name>
    <dbReference type="NCBI Taxonomy" id="135651"/>
    <lineage>
        <taxon>Eukaryota</taxon>
        <taxon>Metazoa</taxon>
        <taxon>Ecdysozoa</taxon>
        <taxon>Nematoda</taxon>
        <taxon>Chromadorea</taxon>
        <taxon>Rhabditida</taxon>
        <taxon>Rhabditina</taxon>
        <taxon>Rhabditomorpha</taxon>
        <taxon>Rhabditoidea</taxon>
        <taxon>Rhabditidae</taxon>
        <taxon>Peloderinae</taxon>
        <taxon>Caenorhabditis</taxon>
    </lineage>
</organism>
<reference evidence="2" key="1">
    <citation type="submission" date="2011-07" db="EMBL/GenBank/DDBJ databases">
        <authorList>
            <consortium name="Caenorhabditis brenneri Sequencing and Analysis Consortium"/>
            <person name="Wilson R.K."/>
        </authorList>
    </citation>
    <scope>NUCLEOTIDE SEQUENCE [LARGE SCALE GENOMIC DNA]</scope>
    <source>
        <strain evidence="2">PB2801</strain>
    </source>
</reference>
<evidence type="ECO:0000313" key="2">
    <source>
        <dbReference type="Proteomes" id="UP000008068"/>
    </source>
</evidence>
<dbReference type="STRING" id="135651.G0P3I1"/>
<dbReference type="OMA" id="INVEHRE"/>
<sequence length="309" mass="34991">MSDDASKDVPGPSINFEIEDGYVMNEPSPLDRILADGRSYNAGDWTSEELSNFNTGISKYGTRPEAVSYIHRNLVKNRTEQEIKTKIDEIREIIKEHKEIILPDAYKKKWIQTGYRNIGPPEDCDVNPNEDWCNIICKVVDKHQASITKNFNPTREAIEQVFEKFATEAKTMENAKVTNMQTARASPNERQHIRWPQIYKFMQACAGIEDQMPPLNELEAAIVAKVLDAIEDEAASMPDAEKSIIAGLFNEIQLGDFRHTEQDFPPSLIGGVQLFVDPLRTRFYGVPEVGAEVSMDLETERETDAPQDP</sequence>
<dbReference type="Proteomes" id="UP000008068">
    <property type="component" value="Unassembled WGS sequence"/>
</dbReference>